<protein>
    <submittedName>
        <fullName evidence="1">Uncharacterized protein</fullName>
    </submittedName>
</protein>
<dbReference type="EMBL" id="CP001739">
    <property type="protein sequence ID" value="ACZ07229.1"/>
    <property type="molecule type" value="Genomic_DNA"/>
</dbReference>
<evidence type="ECO:0000313" key="1">
    <source>
        <dbReference type="EMBL" id="ACZ07229.1"/>
    </source>
</evidence>
<gene>
    <name evidence="1" type="ordered locus">Sterm_0345</name>
</gene>
<name>D1ALW1_SEBTE</name>
<organism evidence="1 2">
    <name type="scientific">Sebaldella termitidis (strain ATCC 33386 / NCTC 11300)</name>
    <dbReference type="NCBI Taxonomy" id="526218"/>
    <lineage>
        <taxon>Bacteria</taxon>
        <taxon>Fusobacteriati</taxon>
        <taxon>Fusobacteriota</taxon>
        <taxon>Fusobacteriia</taxon>
        <taxon>Fusobacteriales</taxon>
        <taxon>Leptotrichiaceae</taxon>
        <taxon>Sebaldella</taxon>
    </lineage>
</organism>
<sequence length="405" mass="44809">MEFKVIKTIYFSNSENNTGRDEEFEIQQEKTTTQYQKIPKGSEKTYICDGAILTCPNIEKDTILTASGEYDASQKISFLVTEPKALLMGIDPLGSDKDIKPENFSVSKTTKCEKSPSGFCEIKEKAVRWENTSELVINKFKALRLNSYLVCKVDPSVKVKFESNGQDLMLVTADLQRDFKDIWSPETAAVLDLSIGVLETGIGVAGLAGAGISVTNPMTIPIALQLAPESGLLILDGGRRTINATLKLNDQHKLDNMSIEEMKDYKEPDILAMTVGSILGDEEAGDNFALGYDTAGLVGSGISAFRNAKQVKKAGETAEWAKKNNILQTEKMANHAEGSKKWNKALNRNNSNNRLLEDYYNMKLNNQKSNIKDVAMNVKDSLTPKAAYNLKISYANEPFFMYMGD</sequence>
<dbReference type="HOGENOM" id="CLU_679514_0_0_0"/>
<accession>D1ALW1</accession>
<reference evidence="1 2" key="2">
    <citation type="journal article" date="2010" name="Stand. Genomic Sci.">
        <title>Complete genome sequence of Sebaldella termitidis type strain (NCTC 11300).</title>
        <authorList>
            <person name="Harmon-Smith M."/>
            <person name="Celia L."/>
            <person name="Chertkov O."/>
            <person name="Lapidus A."/>
            <person name="Copeland A."/>
            <person name="Glavina Del Rio T."/>
            <person name="Nolan M."/>
            <person name="Lucas S."/>
            <person name="Tice H."/>
            <person name="Cheng J.F."/>
            <person name="Han C."/>
            <person name="Detter J.C."/>
            <person name="Bruce D."/>
            <person name="Goodwin L."/>
            <person name="Pitluck S."/>
            <person name="Pati A."/>
            <person name="Liolios K."/>
            <person name="Ivanova N."/>
            <person name="Mavromatis K."/>
            <person name="Mikhailova N."/>
            <person name="Chen A."/>
            <person name="Palaniappan K."/>
            <person name="Land M."/>
            <person name="Hauser L."/>
            <person name="Chang Y.J."/>
            <person name="Jeffries C.D."/>
            <person name="Brettin T."/>
            <person name="Goker M."/>
            <person name="Beck B."/>
            <person name="Bristow J."/>
            <person name="Eisen J.A."/>
            <person name="Markowitz V."/>
            <person name="Hugenholtz P."/>
            <person name="Kyrpides N.C."/>
            <person name="Klenk H.P."/>
            <person name="Chen F."/>
        </authorList>
    </citation>
    <scope>NUCLEOTIDE SEQUENCE [LARGE SCALE GENOMIC DNA]</scope>
    <source>
        <strain evidence="2">ATCC 33386 / NCTC 11300</strain>
    </source>
</reference>
<dbReference type="STRING" id="526218.Sterm_0345"/>
<dbReference type="Proteomes" id="UP000000845">
    <property type="component" value="Chromosome"/>
</dbReference>
<evidence type="ECO:0000313" key="2">
    <source>
        <dbReference type="Proteomes" id="UP000000845"/>
    </source>
</evidence>
<keyword evidence="2" id="KW-1185">Reference proteome</keyword>
<reference evidence="2" key="1">
    <citation type="submission" date="2009-09" db="EMBL/GenBank/DDBJ databases">
        <title>The complete chromosome of Sebaldella termitidis ATCC 33386.</title>
        <authorList>
            <consortium name="US DOE Joint Genome Institute (JGI-PGF)"/>
            <person name="Lucas S."/>
            <person name="Copeland A."/>
            <person name="Lapidus A."/>
            <person name="Glavina del Rio T."/>
            <person name="Dalin E."/>
            <person name="Tice H."/>
            <person name="Bruce D."/>
            <person name="Goodwin L."/>
            <person name="Pitluck S."/>
            <person name="Kyrpides N."/>
            <person name="Mavromatis K."/>
            <person name="Ivanova N."/>
            <person name="Mikhailova N."/>
            <person name="Sims D."/>
            <person name="Meincke L."/>
            <person name="Brettin T."/>
            <person name="Detter J.C."/>
            <person name="Han C."/>
            <person name="Larimer F."/>
            <person name="Land M."/>
            <person name="Hauser L."/>
            <person name="Markowitz V."/>
            <person name="Cheng J.F."/>
            <person name="Hugenholtz P."/>
            <person name="Woyke T."/>
            <person name="Wu D."/>
            <person name="Eisen J.A."/>
        </authorList>
    </citation>
    <scope>NUCLEOTIDE SEQUENCE [LARGE SCALE GENOMIC DNA]</scope>
    <source>
        <strain evidence="2">ATCC 33386 / NCTC 11300</strain>
    </source>
</reference>
<dbReference type="RefSeq" id="WP_012859828.1">
    <property type="nucleotide sequence ID" value="NC_013517.1"/>
</dbReference>
<dbReference type="KEGG" id="str:Sterm_0345"/>
<dbReference type="AlphaFoldDB" id="D1ALW1"/>
<proteinExistence type="predicted"/>